<keyword evidence="5" id="KW-0808">Transferase</keyword>
<evidence type="ECO:0000313" key="9">
    <source>
        <dbReference type="Proteomes" id="UP000830198"/>
    </source>
</evidence>
<evidence type="ECO:0000256" key="3">
    <source>
        <dbReference type="ARBA" id="ARBA00011977"/>
    </source>
</evidence>
<dbReference type="EC" id="2.1.1.33" evidence="3"/>
<dbReference type="Pfam" id="PF02390">
    <property type="entry name" value="Methyltransf_4"/>
    <property type="match status" value="1"/>
</dbReference>
<dbReference type="GO" id="GO:0032259">
    <property type="term" value="P:methylation"/>
    <property type="evidence" value="ECO:0007669"/>
    <property type="project" value="UniProtKB-KW"/>
</dbReference>
<comment type="function">
    <text evidence="2">Catalyzes the formation of N(7)-methylguanine at position 46 (m7G46) in tRNA.</text>
</comment>
<gene>
    <name evidence="8" type="ORF">MYF79_07855</name>
</gene>
<proteinExistence type="predicted"/>
<evidence type="ECO:0000256" key="7">
    <source>
        <dbReference type="ARBA" id="ARBA00022694"/>
    </source>
</evidence>
<protein>
    <recommendedName>
        <fullName evidence="3">tRNA (guanine(46)-N(7))-methyltransferase</fullName>
        <ecNumber evidence="3">2.1.1.33</ecNumber>
    </recommendedName>
</protein>
<organism evidence="8 9">
    <name type="scientific">Chitinophaga filiformis</name>
    <name type="common">Myxococcus filiformis</name>
    <name type="synonym">Flexibacter filiformis</name>
    <dbReference type="NCBI Taxonomy" id="104663"/>
    <lineage>
        <taxon>Bacteria</taxon>
        <taxon>Pseudomonadati</taxon>
        <taxon>Bacteroidota</taxon>
        <taxon>Chitinophagia</taxon>
        <taxon>Chitinophagales</taxon>
        <taxon>Chitinophagaceae</taxon>
        <taxon>Chitinophaga</taxon>
    </lineage>
</organism>
<accession>A0ABY4I537</accession>
<dbReference type="SUPFAM" id="SSF53335">
    <property type="entry name" value="S-adenosyl-L-methionine-dependent methyltransferases"/>
    <property type="match status" value="1"/>
</dbReference>
<evidence type="ECO:0000256" key="2">
    <source>
        <dbReference type="ARBA" id="ARBA00003015"/>
    </source>
</evidence>
<keyword evidence="6" id="KW-0949">S-adenosyl-L-methionine</keyword>
<dbReference type="InterPro" id="IPR029063">
    <property type="entry name" value="SAM-dependent_MTases_sf"/>
</dbReference>
<dbReference type="EMBL" id="CP095855">
    <property type="protein sequence ID" value="UPK71194.1"/>
    <property type="molecule type" value="Genomic_DNA"/>
</dbReference>
<dbReference type="InterPro" id="IPR003358">
    <property type="entry name" value="tRNA_(Gua-N-7)_MeTrfase_Trmb"/>
</dbReference>
<dbReference type="Gene3D" id="3.40.50.150">
    <property type="entry name" value="Vaccinia Virus protein VP39"/>
    <property type="match status" value="1"/>
</dbReference>
<name>A0ABY4I537_CHIFI</name>
<reference evidence="8 9" key="1">
    <citation type="submission" date="2022-04" db="EMBL/GenBank/DDBJ databases">
        <title>The arsenic-methylating capacity of Chitinophaga filiformis YT5 during chitin decomposition.</title>
        <authorList>
            <person name="Chen G."/>
            <person name="Liang Y."/>
        </authorList>
    </citation>
    <scope>NUCLEOTIDE SEQUENCE [LARGE SCALE GENOMIC DNA]</scope>
    <source>
        <strain evidence="8 9">YT5</strain>
    </source>
</reference>
<sequence length="197" mass="23157">MGNVITRPTWFLADASFDWLYPERIQRMSGRHWTPLSIARKAAAFLAEEGKKVLDIGSGVGKFTLIGAHYNPRTFFYGVEQRSELHHYALAAQEYTRTENAAFFNLNFTQVNLAAYDHFYFYNAFFENLDVNDRIDHNIEYSDSLYQYYTRYLFRELNKKPAGTRLVTFHSLEDEIPPGYELKEASADFMLKMWVKR</sequence>
<evidence type="ECO:0000256" key="5">
    <source>
        <dbReference type="ARBA" id="ARBA00022679"/>
    </source>
</evidence>
<keyword evidence="7" id="KW-0819">tRNA processing</keyword>
<comment type="catalytic activity">
    <reaction evidence="1">
        <text>guanosine(46) in tRNA + S-adenosyl-L-methionine = N(7)-methylguanosine(46) in tRNA + S-adenosyl-L-homocysteine</text>
        <dbReference type="Rhea" id="RHEA:42708"/>
        <dbReference type="Rhea" id="RHEA-COMP:10188"/>
        <dbReference type="Rhea" id="RHEA-COMP:10189"/>
        <dbReference type="ChEBI" id="CHEBI:57856"/>
        <dbReference type="ChEBI" id="CHEBI:59789"/>
        <dbReference type="ChEBI" id="CHEBI:74269"/>
        <dbReference type="ChEBI" id="CHEBI:74480"/>
        <dbReference type="EC" id="2.1.1.33"/>
    </reaction>
</comment>
<evidence type="ECO:0000256" key="6">
    <source>
        <dbReference type="ARBA" id="ARBA00022691"/>
    </source>
</evidence>
<evidence type="ECO:0000313" key="8">
    <source>
        <dbReference type="EMBL" id="UPK71194.1"/>
    </source>
</evidence>
<dbReference type="RefSeq" id="WP_247813321.1">
    <property type="nucleotide sequence ID" value="NZ_CP095855.1"/>
</dbReference>
<keyword evidence="4 8" id="KW-0489">Methyltransferase</keyword>
<dbReference type="GO" id="GO:0008168">
    <property type="term" value="F:methyltransferase activity"/>
    <property type="evidence" value="ECO:0007669"/>
    <property type="project" value="UniProtKB-KW"/>
</dbReference>
<dbReference type="Proteomes" id="UP000830198">
    <property type="component" value="Chromosome"/>
</dbReference>
<keyword evidence="9" id="KW-1185">Reference proteome</keyword>
<evidence type="ECO:0000256" key="4">
    <source>
        <dbReference type="ARBA" id="ARBA00022603"/>
    </source>
</evidence>
<evidence type="ECO:0000256" key="1">
    <source>
        <dbReference type="ARBA" id="ARBA00000142"/>
    </source>
</evidence>